<evidence type="ECO:0000313" key="17">
    <source>
        <dbReference type="EMBL" id="GAP39301.1"/>
    </source>
</evidence>
<feature type="binding site" evidence="15">
    <location>
        <position position="580"/>
    </location>
    <ligand>
        <name>[4Fe-4S] cluster</name>
        <dbReference type="ChEBI" id="CHEBI:49883"/>
        <label>2</label>
    </ligand>
</feature>
<dbReference type="Gene3D" id="3.30.70.20">
    <property type="match status" value="1"/>
</dbReference>
<dbReference type="PROSITE" id="PS51379">
    <property type="entry name" value="4FE4S_FER_2"/>
    <property type="match status" value="1"/>
</dbReference>
<evidence type="ECO:0000259" key="16">
    <source>
        <dbReference type="PROSITE" id="PS51379"/>
    </source>
</evidence>
<dbReference type="InterPro" id="IPR029061">
    <property type="entry name" value="THDP-binding"/>
</dbReference>
<dbReference type="Pfam" id="PF01855">
    <property type="entry name" value="POR_N"/>
    <property type="match status" value="1"/>
</dbReference>
<evidence type="ECO:0000256" key="9">
    <source>
        <dbReference type="ARBA" id="ARBA00023002"/>
    </source>
</evidence>
<comment type="catalytic activity">
    <reaction evidence="13 14">
        <text>indole-3-pyruvate + 2 oxidized [2Fe-2S]-[ferredoxin] + CoA = (indol-3-yl)acetyl-CoA + 2 reduced [2Fe-2S]-[ferredoxin] + CO2 + H(+)</text>
        <dbReference type="Rhea" id="RHEA:12645"/>
        <dbReference type="Rhea" id="RHEA-COMP:10000"/>
        <dbReference type="Rhea" id="RHEA-COMP:10001"/>
        <dbReference type="ChEBI" id="CHEBI:15378"/>
        <dbReference type="ChEBI" id="CHEBI:16526"/>
        <dbReference type="ChEBI" id="CHEBI:17640"/>
        <dbReference type="ChEBI" id="CHEBI:33737"/>
        <dbReference type="ChEBI" id="CHEBI:33738"/>
        <dbReference type="ChEBI" id="CHEBI:57271"/>
        <dbReference type="ChEBI" id="CHEBI:57287"/>
        <dbReference type="EC" id="1.2.7.8"/>
    </reaction>
</comment>
<evidence type="ECO:0000256" key="4">
    <source>
        <dbReference type="ARBA" id="ARBA00017710"/>
    </source>
</evidence>
<evidence type="ECO:0000256" key="10">
    <source>
        <dbReference type="ARBA" id="ARBA00023004"/>
    </source>
</evidence>
<keyword evidence="9 14" id="KW-0560">Oxidoreductase</keyword>
<dbReference type="OrthoDB" id="9804603at2"/>
<dbReference type="PANTHER" id="PTHR43710">
    <property type="entry name" value="2-HYDROXYACYL-COA LYASE"/>
    <property type="match status" value="1"/>
</dbReference>
<keyword evidence="8 14" id="KW-0249">Electron transport</keyword>
<dbReference type="GO" id="GO:0043805">
    <property type="term" value="F:indolepyruvate ferredoxin oxidoreductase activity"/>
    <property type="evidence" value="ECO:0007669"/>
    <property type="project" value="UniProtKB-UniRule"/>
</dbReference>
<feature type="binding site" evidence="15">
    <location>
        <position position="538"/>
    </location>
    <ligand>
        <name>[4Fe-4S] cluster</name>
        <dbReference type="ChEBI" id="CHEBI:49883"/>
        <label>1</label>
    </ligand>
</feature>
<name>A0A0K8P9J2_9CHLR</name>
<evidence type="ECO:0000256" key="15">
    <source>
        <dbReference type="PIRSR" id="PIRSR006439-50"/>
    </source>
</evidence>
<sequence>MKKLMTGNEALARGAYEAGVKAATGYPGTPSSEILENIVQYKEIYAEWSTNEKTATEAAIGAAYAGRRAITTMKQVGMNVAADAFFFAVYTGMRAGLMIIVADDPGMFSSQNEQDNRHYAPFAKMPMLEPADSQEAKDFVKIAMEMSEEWDVPVLYRTCMRVAHSASPVELGERNWDDEKIPEKWVRNQEKYVCSAMFAQKKRPMIEERLIKLVETSNKIAINRLEWGDRKLGIIASGPVYHYAREIFPDATFLKLGMTYPLPEGLIRELAAGVEKVMVIEELDPFIEQQVKAMGIDCIGKDIFPRYGELLTGDIEKACAKAGIIPWEKVAEQRALTPQGLPGRSPVLCPGCPHRSTFFNLAKIKDLIIVSDIGCYNLGALAPFHATDFMGSMGAGFGVAHGFEIGGIEKTGQKIIGIVGDSTFFHNGVTPLLNMVHNGSNVTLMVLDNSTTAMTGHQDHPGTENTLEGKGKRVDIEKLVRAIGVEHVLKANAFDVKSVDAAIKEGLNHEGLSFIIVEGPCFFVGKNTKPAFTVTQDCNGCGTCFKLGCSAIARSEIVDEKTGRKKSSIDPVLCVGCTICAQVCPRKAIVSTQAA</sequence>
<reference evidence="17" key="1">
    <citation type="journal article" date="2015" name="Genome Announc.">
        <title>Draft Genome Sequence of Anaerolineae Strain TC1, a Novel Isolate from a Methanogenic Wastewater Treatment System.</title>
        <authorList>
            <person name="Matsuura N."/>
            <person name="Tourlousse D.M."/>
            <person name="Sun L."/>
            <person name="Toyonaga M."/>
            <person name="Kuroda K."/>
            <person name="Ohashi A."/>
            <person name="Cruz R."/>
            <person name="Yamaguchi T."/>
            <person name="Sekiguchi Y."/>
        </authorList>
    </citation>
    <scope>NUCLEOTIDE SEQUENCE [LARGE SCALE GENOMIC DNA]</scope>
    <source>
        <strain evidence="17">TC1</strain>
    </source>
</reference>
<keyword evidence="6 14" id="KW-0004">4Fe-4S</keyword>
<evidence type="ECO:0000256" key="6">
    <source>
        <dbReference type="ARBA" id="ARBA00022485"/>
    </source>
</evidence>
<evidence type="ECO:0000256" key="7">
    <source>
        <dbReference type="ARBA" id="ARBA00022723"/>
    </source>
</evidence>
<feature type="domain" description="4Fe-4S ferredoxin-type" evidence="16">
    <location>
        <begin position="565"/>
        <end position="594"/>
    </location>
</feature>
<dbReference type="SUPFAM" id="SSF52518">
    <property type="entry name" value="Thiamin diphosphate-binding fold (THDP-binding)"/>
    <property type="match status" value="2"/>
</dbReference>
<dbReference type="Pfam" id="PF00037">
    <property type="entry name" value="Fer4"/>
    <property type="match status" value="1"/>
</dbReference>
<dbReference type="InterPro" id="IPR017721">
    <property type="entry name" value="IorA"/>
</dbReference>
<keyword evidence="18" id="KW-1185">Reference proteome</keyword>
<feature type="binding site" evidence="15">
    <location>
        <position position="541"/>
    </location>
    <ligand>
        <name>[4Fe-4S] cluster</name>
        <dbReference type="ChEBI" id="CHEBI:49883"/>
        <label>1</label>
    </ligand>
</feature>
<evidence type="ECO:0000256" key="1">
    <source>
        <dbReference type="ARBA" id="ARBA00002995"/>
    </source>
</evidence>
<dbReference type="AlphaFoldDB" id="A0A0K8P9J2"/>
<feature type="binding site" evidence="15">
    <location>
        <position position="577"/>
    </location>
    <ligand>
        <name>[4Fe-4S] cluster</name>
        <dbReference type="ChEBI" id="CHEBI:49883"/>
        <label>2</label>
    </ligand>
</feature>
<feature type="binding site" evidence="15">
    <location>
        <position position="574"/>
    </location>
    <ligand>
        <name>[4Fe-4S] cluster</name>
        <dbReference type="ChEBI" id="CHEBI:49883"/>
        <label>2</label>
    </ligand>
</feature>
<evidence type="ECO:0000256" key="13">
    <source>
        <dbReference type="ARBA" id="ARBA00048332"/>
    </source>
</evidence>
<keyword evidence="11 14" id="KW-0411">Iron-sulfur</keyword>
<evidence type="ECO:0000256" key="3">
    <source>
        <dbReference type="ARBA" id="ARBA00012812"/>
    </source>
</evidence>
<proteinExistence type="predicted"/>
<gene>
    <name evidence="17" type="ORF">ATC1_11228</name>
</gene>
<dbReference type="SUPFAM" id="SSF52922">
    <property type="entry name" value="TK C-terminal domain-like"/>
    <property type="match status" value="1"/>
</dbReference>
<dbReference type="FunFam" id="3.40.50.970:FF:000039">
    <property type="entry name" value="Indolepyruvate oxidoreductase subunit IorA"/>
    <property type="match status" value="1"/>
</dbReference>
<evidence type="ECO:0000256" key="11">
    <source>
        <dbReference type="ARBA" id="ARBA00023014"/>
    </source>
</evidence>
<dbReference type="GO" id="GO:0030976">
    <property type="term" value="F:thiamine pyrophosphate binding"/>
    <property type="evidence" value="ECO:0007669"/>
    <property type="project" value="InterPro"/>
</dbReference>
<keyword evidence="17" id="KW-0670">Pyruvate</keyword>
<dbReference type="Proteomes" id="UP000053370">
    <property type="component" value="Unassembled WGS sequence"/>
</dbReference>
<dbReference type="SUPFAM" id="SSF54862">
    <property type="entry name" value="4Fe-4S ferredoxins"/>
    <property type="match status" value="1"/>
</dbReference>
<dbReference type="PIRSF" id="PIRSF006439">
    <property type="entry name" value="Indolepyruvate_ferr_oxidored"/>
    <property type="match status" value="1"/>
</dbReference>
<dbReference type="Gene3D" id="3.40.50.970">
    <property type="match status" value="2"/>
</dbReference>
<dbReference type="CDD" id="cd02008">
    <property type="entry name" value="TPP_IOR_alpha"/>
    <property type="match status" value="1"/>
</dbReference>
<protein>
    <recommendedName>
        <fullName evidence="4 14">Indolepyruvate oxidoreductase subunit IorA</fullName>
        <shortName evidence="14">IOR</shortName>
        <ecNumber evidence="3 14">1.2.7.8</ecNumber>
    </recommendedName>
    <alternativeName>
        <fullName evidence="12 14">Indolepyruvate ferredoxin oxidoreductase subunit alpha</fullName>
    </alternativeName>
</protein>
<keyword evidence="10 14" id="KW-0408">Iron</keyword>
<comment type="subunit">
    <text evidence="2">Heterodimer of the IorA and IorB subunits.</text>
</comment>
<organism evidence="17">
    <name type="scientific">Flexilinea flocculi</name>
    <dbReference type="NCBI Taxonomy" id="1678840"/>
    <lineage>
        <taxon>Bacteria</taxon>
        <taxon>Bacillati</taxon>
        <taxon>Chloroflexota</taxon>
        <taxon>Anaerolineae</taxon>
        <taxon>Anaerolineales</taxon>
        <taxon>Anaerolineaceae</taxon>
        <taxon>Flexilinea</taxon>
    </lineage>
</organism>
<keyword evidence="5 14" id="KW-0813">Transport</keyword>
<dbReference type="InterPro" id="IPR002880">
    <property type="entry name" value="Pyrv_Fd/Flavodoxin_OxRdtase_N"/>
</dbReference>
<evidence type="ECO:0000256" key="14">
    <source>
        <dbReference type="PIRNR" id="PIRNR006439"/>
    </source>
</evidence>
<dbReference type="GO" id="GO:0051539">
    <property type="term" value="F:4 iron, 4 sulfur cluster binding"/>
    <property type="evidence" value="ECO:0007669"/>
    <property type="project" value="UniProtKB-UniRule"/>
</dbReference>
<evidence type="ECO:0000256" key="5">
    <source>
        <dbReference type="ARBA" id="ARBA00022448"/>
    </source>
</evidence>
<dbReference type="EC" id="1.2.7.8" evidence="3 14"/>
<feature type="binding site" evidence="15">
    <location>
        <position position="584"/>
    </location>
    <ligand>
        <name>[4Fe-4S] cluster</name>
        <dbReference type="ChEBI" id="CHEBI:49883"/>
        <label>1</label>
    </ligand>
</feature>
<dbReference type="PATRIC" id="fig|1678840.3.peg.266"/>
<comment type="function">
    <text evidence="1 14">Catalyzes the ferredoxin-dependent oxidative decarboxylation of arylpyruvates.</text>
</comment>
<dbReference type="RefSeq" id="WP_062277335.1">
    <property type="nucleotide sequence ID" value="NZ_DF968179.1"/>
</dbReference>
<dbReference type="PROSITE" id="PS00198">
    <property type="entry name" value="4FE4S_FER_1"/>
    <property type="match status" value="1"/>
</dbReference>
<dbReference type="InterPro" id="IPR017896">
    <property type="entry name" value="4Fe4S_Fe-S-bd"/>
</dbReference>
<dbReference type="PANTHER" id="PTHR43710:SF5">
    <property type="entry name" value="INDOLEPYRUVATE FERREDOXIN OXIDOREDUCTASE ALPHA SUBUNIT"/>
    <property type="match status" value="1"/>
</dbReference>
<feature type="binding site" evidence="15">
    <location>
        <position position="549"/>
    </location>
    <ligand>
        <name>[4Fe-4S] cluster</name>
        <dbReference type="ChEBI" id="CHEBI:49883"/>
        <label>2</label>
    </ligand>
</feature>
<evidence type="ECO:0000256" key="12">
    <source>
        <dbReference type="ARBA" id="ARBA00030514"/>
    </source>
</evidence>
<dbReference type="InterPro" id="IPR045025">
    <property type="entry name" value="HACL1-like"/>
</dbReference>
<feature type="binding site" evidence="15">
    <location>
        <position position="544"/>
    </location>
    <ligand>
        <name>[4Fe-4S] cluster</name>
        <dbReference type="ChEBI" id="CHEBI:49883"/>
        <label>1</label>
    </ligand>
</feature>
<comment type="cofactor">
    <cofactor evidence="14 15">
        <name>[4Fe-4S] cluster</name>
        <dbReference type="ChEBI" id="CHEBI:49883"/>
    </cofactor>
    <text evidence="14 15">Binds 2 [4Fe-4S] clusters. In this family the first cluster has a non-standard and varying [4Fe-4S] binding motif CX(2)CX(2)CX(4-5)CP.</text>
</comment>
<keyword evidence="7 14" id="KW-0479">Metal-binding</keyword>
<dbReference type="InterPro" id="IPR011766">
    <property type="entry name" value="TPP_enzyme_TPP-bd"/>
</dbReference>
<dbReference type="GO" id="GO:0046872">
    <property type="term" value="F:metal ion binding"/>
    <property type="evidence" value="ECO:0007669"/>
    <property type="project" value="UniProtKB-UniRule"/>
</dbReference>
<evidence type="ECO:0000256" key="8">
    <source>
        <dbReference type="ARBA" id="ARBA00022982"/>
    </source>
</evidence>
<dbReference type="STRING" id="1678840.ATC1_11228"/>
<evidence type="ECO:0000313" key="18">
    <source>
        <dbReference type="Proteomes" id="UP000053370"/>
    </source>
</evidence>
<dbReference type="EMBL" id="DF968179">
    <property type="protein sequence ID" value="GAP39301.1"/>
    <property type="molecule type" value="Genomic_DNA"/>
</dbReference>
<dbReference type="CDD" id="cd07034">
    <property type="entry name" value="TPP_PYR_PFOR_IOR-alpha_like"/>
    <property type="match status" value="1"/>
</dbReference>
<accession>A0A0K8P9J2</accession>
<dbReference type="InterPro" id="IPR009014">
    <property type="entry name" value="Transketo_C/PFOR_II"/>
</dbReference>
<dbReference type="InterPro" id="IPR017900">
    <property type="entry name" value="4Fe4S_Fe_S_CS"/>
</dbReference>
<dbReference type="Pfam" id="PF02775">
    <property type="entry name" value="TPP_enzyme_C"/>
    <property type="match status" value="1"/>
</dbReference>
<evidence type="ECO:0000256" key="2">
    <source>
        <dbReference type="ARBA" id="ARBA00011238"/>
    </source>
</evidence>